<dbReference type="RefSeq" id="WP_107894511.1">
    <property type="nucleotide sequence ID" value="NZ_PYWM01000003.1"/>
</dbReference>
<name>A0A4U2Z541_9BACI</name>
<keyword evidence="2" id="KW-1185">Reference proteome</keyword>
<evidence type="ECO:0000313" key="1">
    <source>
        <dbReference type="EMBL" id="TKI68532.1"/>
    </source>
</evidence>
<dbReference type="Proteomes" id="UP000308744">
    <property type="component" value="Unassembled WGS sequence"/>
</dbReference>
<reference evidence="1 2" key="1">
    <citation type="submission" date="2019-04" db="EMBL/GenBank/DDBJ databases">
        <title>Lysinibacillus genome sequencing.</title>
        <authorList>
            <person name="Dunlap C."/>
        </authorList>
    </citation>
    <scope>NUCLEOTIDE SEQUENCE [LARGE SCALE GENOMIC DNA]</scope>
    <source>
        <strain evidence="1 2">CCTCC AB 2010389</strain>
    </source>
</reference>
<comment type="caution">
    <text evidence="1">The sequence shown here is derived from an EMBL/GenBank/DDBJ whole genome shotgun (WGS) entry which is preliminary data.</text>
</comment>
<dbReference type="EMBL" id="SZPU01000035">
    <property type="protein sequence ID" value="TKI68532.1"/>
    <property type="molecule type" value="Genomic_DNA"/>
</dbReference>
<sequence>MHSKILKRLKSEPFQFISYLNKLVNGNRFEDGEALEISIQMIKEGPDSLSDEQWAIFLENGICDKYIDICEKCSEQMPWSNMYSAIFIHTDHLCANCRFIENKIID</sequence>
<gene>
    <name evidence="1" type="ORF">FC756_10295</name>
</gene>
<dbReference type="AlphaFoldDB" id="A0A4U2Z541"/>
<organism evidence="1 2">
    <name type="scientific">Lysinibacillus mangiferihumi</name>
    <dbReference type="NCBI Taxonomy" id="1130819"/>
    <lineage>
        <taxon>Bacteria</taxon>
        <taxon>Bacillati</taxon>
        <taxon>Bacillota</taxon>
        <taxon>Bacilli</taxon>
        <taxon>Bacillales</taxon>
        <taxon>Bacillaceae</taxon>
        <taxon>Lysinibacillus</taxon>
    </lineage>
</organism>
<protein>
    <submittedName>
        <fullName evidence="1">Uncharacterized protein</fullName>
    </submittedName>
</protein>
<proteinExistence type="predicted"/>
<evidence type="ECO:0000313" key="2">
    <source>
        <dbReference type="Proteomes" id="UP000308744"/>
    </source>
</evidence>
<accession>A0A4U2Z541</accession>